<name>A0A5B2VSV0_9BACT</name>
<feature type="signal peptide" evidence="1">
    <location>
        <begin position="1"/>
        <end position="19"/>
    </location>
</feature>
<organism evidence="2 3">
    <name type="scientific">Chitinophaga agrisoli</name>
    <dbReference type="NCBI Taxonomy" id="2607653"/>
    <lineage>
        <taxon>Bacteria</taxon>
        <taxon>Pseudomonadati</taxon>
        <taxon>Bacteroidota</taxon>
        <taxon>Chitinophagia</taxon>
        <taxon>Chitinophagales</taxon>
        <taxon>Chitinophagaceae</taxon>
        <taxon>Chitinophaga</taxon>
    </lineage>
</organism>
<proteinExistence type="predicted"/>
<reference evidence="2 3" key="2">
    <citation type="submission" date="2019-09" db="EMBL/GenBank/DDBJ databases">
        <authorList>
            <person name="Jin C."/>
        </authorList>
    </citation>
    <scope>NUCLEOTIDE SEQUENCE [LARGE SCALE GENOMIC DNA]</scope>
    <source>
        <strain evidence="2 3">BN140078</strain>
    </source>
</reference>
<dbReference type="RefSeq" id="WP_149839237.1">
    <property type="nucleotide sequence ID" value="NZ_VUOC01000003.1"/>
</dbReference>
<evidence type="ECO:0000313" key="2">
    <source>
        <dbReference type="EMBL" id="KAA2241730.1"/>
    </source>
</evidence>
<dbReference type="CDD" id="cd11576">
    <property type="entry name" value="GH99_GH71_like_2"/>
    <property type="match status" value="1"/>
</dbReference>
<protein>
    <submittedName>
        <fullName evidence="2">Xylosidase</fullName>
    </submittedName>
</protein>
<dbReference type="EMBL" id="VUOC01000003">
    <property type="protein sequence ID" value="KAA2241730.1"/>
    <property type="molecule type" value="Genomic_DNA"/>
</dbReference>
<reference evidence="2 3" key="1">
    <citation type="submission" date="2019-09" db="EMBL/GenBank/DDBJ databases">
        <title>Chitinophaga ginsengihumi sp. nov., isolated from soil of ginseng rhizosphere.</title>
        <authorList>
            <person name="Lee J."/>
        </authorList>
    </citation>
    <scope>NUCLEOTIDE SEQUENCE [LARGE SCALE GENOMIC DNA]</scope>
    <source>
        <strain evidence="2 3">BN140078</strain>
    </source>
</reference>
<evidence type="ECO:0000256" key="1">
    <source>
        <dbReference type="SAM" id="SignalP"/>
    </source>
</evidence>
<feature type="chain" id="PRO_5022831298" evidence="1">
    <location>
        <begin position="20"/>
        <end position="415"/>
    </location>
</feature>
<comment type="caution">
    <text evidence="2">The sequence shown here is derived from an EMBL/GenBank/DDBJ whole genome shotgun (WGS) entry which is preliminary data.</text>
</comment>
<sequence length="415" mass="47124">MKKMIPVLLCCLLITGAYTYGQTPAPVRYPSYKGLVMAGYQGWFNTPDDGSNRGWHHYERRGNFAPGSCEIDFWPDVMEYTKTYPTAFSYANGKPAAVFSAYDSTTVALHFKWMKDYGLDGVFMQRFVAEIRNPSGKQHFNRVLDNAMAAANIYDRAICIMYDLSGMQPGEEQLLLKDLDELSARYDLLHGAKSPTYLHHNSKPLVVVWGVGFNDNRRYGFKEAATIIDGIKKRGFSLMLGVPAYWRSFGKDAINDGELHRLIKQCDIVAPWFVGRYDESSYPQFKRLISEDMAWCQSNNIDYVPLAFPGFSWKNMNGPNARSIDRNRGRFFWQQVTGAREAKASMLYIAMFDEVNEGTAIFKCNTADRLPLNGEGHFVGIDTDLGSDYYLYLAGEAARWFHGNAGYSAELPFRK</sequence>
<dbReference type="Gene3D" id="3.20.20.80">
    <property type="entry name" value="Glycosidases"/>
    <property type="match status" value="1"/>
</dbReference>
<gene>
    <name evidence="2" type="ORF">F0L74_17810</name>
</gene>
<keyword evidence="3" id="KW-1185">Reference proteome</keyword>
<evidence type="ECO:0000313" key="3">
    <source>
        <dbReference type="Proteomes" id="UP000324611"/>
    </source>
</evidence>
<dbReference type="AlphaFoldDB" id="A0A5B2VSV0"/>
<accession>A0A5B2VSV0</accession>
<dbReference type="Proteomes" id="UP000324611">
    <property type="component" value="Unassembled WGS sequence"/>
</dbReference>
<keyword evidence="1" id="KW-0732">Signal</keyword>